<evidence type="ECO:0000259" key="9">
    <source>
        <dbReference type="Pfam" id="PF07715"/>
    </source>
</evidence>
<dbReference type="Gene3D" id="2.170.130.10">
    <property type="entry name" value="TonB-dependent receptor, plug domain"/>
    <property type="match status" value="1"/>
</dbReference>
<dbReference type="RefSeq" id="WP_093277368.1">
    <property type="nucleotide sequence ID" value="NZ_FNDD01000026.1"/>
</dbReference>
<evidence type="ECO:0000256" key="8">
    <source>
        <dbReference type="SAM" id="SignalP"/>
    </source>
</evidence>
<evidence type="ECO:0000256" key="5">
    <source>
        <dbReference type="ARBA" id="ARBA00023136"/>
    </source>
</evidence>
<feature type="domain" description="TonB-dependent receptor plug" evidence="9">
    <location>
        <begin position="60"/>
        <end position="190"/>
    </location>
</feature>
<protein>
    <submittedName>
        <fullName evidence="10">Outer membrane receptor proteins, mostly Fe transport</fullName>
    </submittedName>
</protein>
<keyword evidence="11" id="KW-1185">Reference proteome</keyword>
<reference evidence="10 11" key="1">
    <citation type="submission" date="2016-10" db="EMBL/GenBank/DDBJ databases">
        <authorList>
            <person name="de Groot N.N."/>
        </authorList>
    </citation>
    <scope>NUCLEOTIDE SEQUENCE [LARGE SCALE GENOMIC DNA]</scope>
    <source>
        <strain evidence="10 11">CGMCC 1.10228</strain>
    </source>
</reference>
<gene>
    <name evidence="10" type="ORF">SAMN04488136_12655</name>
</gene>
<evidence type="ECO:0000256" key="3">
    <source>
        <dbReference type="ARBA" id="ARBA00022452"/>
    </source>
</evidence>
<dbReference type="InterPro" id="IPR039426">
    <property type="entry name" value="TonB-dep_rcpt-like"/>
</dbReference>
<evidence type="ECO:0000313" key="11">
    <source>
        <dbReference type="Proteomes" id="UP000198854"/>
    </source>
</evidence>
<dbReference type="InterPro" id="IPR037066">
    <property type="entry name" value="Plug_dom_sf"/>
</dbReference>
<evidence type="ECO:0000256" key="6">
    <source>
        <dbReference type="ARBA" id="ARBA00023237"/>
    </source>
</evidence>
<comment type="subcellular location">
    <subcellularLocation>
        <location evidence="1 7">Cell outer membrane</location>
        <topology evidence="1 7">Multi-pass membrane protein</topology>
    </subcellularLocation>
</comment>
<keyword evidence="3 7" id="KW-1134">Transmembrane beta strand</keyword>
<sequence>MNKIAVSCVVFAALQPFYTLADDDPVDLGSIEIVEQSGDNQQDDTTEPVYSSYDPIDSGTTVIGEQSVNNVMPGGIDTTEILGTVPGVQLDNTKSVGSKENIQSLRPRDFSISGGNYYDNNVMVDGVSATSALNVTNSQIKDSSDSVTLNWYEVTTQTSQTLYVDPSLIGEVEVFDSNISAKYGDFLGGVVNYKIRQPKKEFGFKFSAGFQNDSMLSFHDRTSEDDDELGAPADFTKWQTSVAFDLPLTDKLSVLAAYTRAESSVSYQDENYFNNVDHDNGDKSENFLLKGVYEYSSDLTLEGQILYSPYSSEYDRPDRYNDHQVGYSTGLQGYLSAKGWTGNTSWDSKLSYNSSDTSRDADSNIYIAWRGSSVDWCNKTSNCLEGSTGDLQQQQQDYSWDFNALTPVFSGTLSYGSRFKYTFAESHRPEDATYYALAKSASGVDWQCSDDDPSCNAGSVTRRKYIYSAYDADIGVYSHALWTEYQQNILDSVSVRAGVNYSYDNFLNNHNIAPRFTTSWEFLPETYLTLGANRYFANNMLSYALRSKQPASVCYQRDVNTSDGSISDWESCSSQPSANGYRVGELDTPYSDELTAAITVPTPLAGNVRLQTVYRKNHKQFTKSDKLTDADDNDYYQLENGGGTDYLGYSIEWTGQYANHAFGLDATWSTTYTHGHTNYMSTDDDETEEVYYQGSVTTKSDMYKDDVRDNYAAPFVAKASWQASWFKKRLLTSTLVKYQSGYKTLEDTGDNIDIDGSTYDIWEFETTSPIITVDFNTQYRFLDYQKQQASIGLKVSNLFDYVPDDYAEDYVIGRSYWVNFSYEI</sequence>
<name>A0A1G8ET60_9VIBR</name>
<keyword evidence="2 7" id="KW-0813">Transport</keyword>
<proteinExistence type="inferred from homology"/>
<dbReference type="AlphaFoldDB" id="A0A1G8ET60"/>
<dbReference type="Pfam" id="PF07715">
    <property type="entry name" value="Plug"/>
    <property type="match status" value="1"/>
</dbReference>
<evidence type="ECO:0000256" key="1">
    <source>
        <dbReference type="ARBA" id="ARBA00004571"/>
    </source>
</evidence>
<dbReference type="InterPro" id="IPR036942">
    <property type="entry name" value="Beta-barrel_TonB_sf"/>
</dbReference>
<dbReference type="SUPFAM" id="SSF56935">
    <property type="entry name" value="Porins"/>
    <property type="match status" value="1"/>
</dbReference>
<evidence type="ECO:0000313" key="10">
    <source>
        <dbReference type="EMBL" id="SDH73050.1"/>
    </source>
</evidence>
<keyword evidence="8" id="KW-0732">Signal</keyword>
<organism evidence="10 11">
    <name type="scientific">Vibrio xiamenensis</name>
    <dbReference type="NCBI Taxonomy" id="861298"/>
    <lineage>
        <taxon>Bacteria</taxon>
        <taxon>Pseudomonadati</taxon>
        <taxon>Pseudomonadota</taxon>
        <taxon>Gammaproteobacteria</taxon>
        <taxon>Vibrionales</taxon>
        <taxon>Vibrionaceae</taxon>
        <taxon>Vibrio</taxon>
    </lineage>
</organism>
<dbReference type="InterPro" id="IPR012910">
    <property type="entry name" value="Plug_dom"/>
</dbReference>
<dbReference type="GO" id="GO:0009279">
    <property type="term" value="C:cell outer membrane"/>
    <property type="evidence" value="ECO:0007669"/>
    <property type="project" value="UniProtKB-SubCell"/>
</dbReference>
<dbReference type="EMBL" id="FNDD01000026">
    <property type="protein sequence ID" value="SDH73050.1"/>
    <property type="molecule type" value="Genomic_DNA"/>
</dbReference>
<dbReference type="Proteomes" id="UP000198854">
    <property type="component" value="Unassembled WGS sequence"/>
</dbReference>
<keyword evidence="5 7" id="KW-0472">Membrane</keyword>
<dbReference type="PROSITE" id="PS52016">
    <property type="entry name" value="TONB_DEPENDENT_REC_3"/>
    <property type="match status" value="1"/>
</dbReference>
<keyword evidence="6 7" id="KW-0998">Cell outer membrane</keyword>
<dbReference type="OrthoDB" id="9766643at2"/>
<keyword evidence="10" id="KW-0675">Receptor</keyword>
<evidence type="ECO:0000256" key="4">
    <source>
        <dbReference type="ARBA" id="ARBA00022692"/>
    </source>
</evidence>
<evidence type="ECO:0000256" key="2">
    <source>
        <dbReference type="ARBA" id="ARBA00022448"/>
    </source>
</evidence>
<evidence type="ECO:0000256" key="7">
    <source>
        <dbReference type="PROSITE-ProRule" id="PRU01360"/>
    </source>
</evidence>
<keyword evidence="4 7" id="KW-0812">Transmembrane</keyword>
<dbReference type="STRING" id="861298.SAMN04488136_12655"/>
<accession>A0A1G8ET60</accession>
<feature type="signal peptide" evidence="8">
    <location>
        <begin position="1"/>
        <end position="21"/>
    </location>
</feature>
<comment type="similarity">
    <text evidence="7">Belongs to the TonB-dependent receptor family.</text>
</comment>
<dbReference type="Gene3D" id="2.40.170.20">
    <property type="entry name" value="TonB-dependent receptor, beta-barrel domain"/>
    <property type="match status" value="1"/>
</dbReference>
<feature type="chain" id="PRO_5011472394" evidence="8">
    <location>
        <begin position="22"/>
        <end position="824"/>
    </location>
</feature>